<dbReference type="PROSITE" id="PS50929">
    <property type="entry name" value="ABC_TM1F"/>
    <property type="match status" value="1"/>
</dbReference>
<evidence type="ECO:0000313" key="15">
    <source>
        <dbReference type="EMBL" id="KZS19108.1"/>
    </source>
</evidence>
<dbReference type="SUPFAM" id="SSF52540">
    <property type="entry name" value="P-loop containing nucleoside triphosphate hydrolases"/>
    <property type="match status" value="1"/>
</dbReference>
<dbReference type="Gene3D" id="3.40.50.300">
    <property type="entry name" value="P-loop containing nucleotide triphosphate hydrolases"/>
    <property type="match status" value="1"/>
</dbReference>
<dbReference type="InterPro" id="IPR039421">
    <property type="entry name" value="Type_1_exporter"/>
</dbReference>
<keyword evidence="4" id="KW-0547">Nucleotide-binding</keyword>
<name>A0A0N7ZVR4_9CRUS</name>
<keyword evidence="5 14" id="KW-0067">ATP-binding</keyword>
<dbReference type="Proteomes" id="UP000076858">
    <property type="component" value="Unassembled WGS sequence"/>
</dbReference>
<dbReference type="GO" id="GO:0006879">
    <property type="term" value="P:intracellular iron ion homeostasis"/>
    <property type="evidence" value="ECO:0007669"/>
    <property type="project" value="TreeGrafter"/>
</dbReference>
<feature type="domain" description="ABC transporter" evidence="12">
    <location>
        <begin position="459"/>
        <end position="693"/>
    </location>
</feature>
<keyword evidence="7 11" id="KW-0472">Membrane</keyword>
<dbReference type="CDD" id="cd18582">
    <property type="entry name" value="ABC_6TM_ATM1_ABCB7"/>
    <property type="match status" value="1"/>
</dbReference>
<dbReference type="InterPro" id="IPR011527">
    <property type="entry name" value="ABC1_TM_dom"/>
</dbReference>
<dbReference type="Pfam" id="PF00005">
    <property type="entry name" value="ABC_tran"/>
    <property type="match status" value="1"/>
</dbReference>
<protein>
    <recommendedName>
        <fullName evidence="8">Iron-sulfur clusters transporter ABCB7, mitochondrial</fullName>
    </recommendedName>
    <alternativeName>
        <fullName evidence="9">ATP-binding cassette sub-family B member 7, mitochondrial</fullName>
    </alternativeName>
</protein>
<accession>A0A0N7ZVR4</accession>
<gene>
    <name evidence="15" type="ORF">APZ42_014628</name>
</gene>
<dbReference type="AlphaFoldDB" id="A0A0N7ZVR4"/>
<evidence type="ECO:0000259" key="12">
    <source>
        <dbReference type="PROSITE" id="PS50893"/>
    </source>
</evidence>
<dbReference type="FunFam" id="3.40.50.300:FF:000186">
    <property type="entry name" value="ATP-binding cassette sub-family B member 7, mitochondrial"/>
    <property type="match status" value="1"/>
</dbReference>
<keyword evidence="16" id="KW-1185">Reference proteome</keyword>
<evidence type="ECO:0000256" key="8">
    <source>
        <dbReference type="ARBA" id="ARBA00041016"/>
    </source>
</evidence>
<evidence type="ECO:0000256" key="6">
    <source>
        <dbReference type="ARBA" id="ARBA00022989"/>
    </source>
</evidence>
<dbReference type="PROSITE" id="PS00211">
    <property type="entry name" value="ABC_TRANSPORTER_1"/>
    <property type="match status" value="1"/>
</dbReference>
<keyword evidence="6 11" id="KW-1133">Transmembrane helix</keyword>
<evidence type="ECO:0000313" key="14">
    <source>
        <dbReference type="EMBL" id="JAJ15577.1"/>
    </source>
</evidence>
<dbReference type="GO" id="GO:0005524">
    <property type="term" value="F:ATP binding"/>
    <property type="evidence" value="ECO:0007669"/>
    <property type="project" value="UniProtKB-KW"/>
</dbReference>
<comment type="catalytic activity">
    <reaction evidence="10">
        <text>(glutathione)4[2Fe(III)-2S] cluster(in) + ATP + H2O = (glutathione)4[2Fe(III)-2S] cluster(out) + ADP + phosphate + H(+)</text>
        <dbReference type="Rhea" id="RHEA:67028"/>
        <dbReference type="ChEBI" id="CHEBI:15377"/>
        <dbReference type="ChEBI" id="CHEBI:15378"/>
        <dbReference type="ChEBI" id="CHEBI:30616"/>
        <dbReference type="ChEBI" id="CHEBI:43474"/>
        <dbReference type="ChEBI" id="CHEBI:167627"/>
        <dbReference type="ChEBI" id="CHEBI:456216"/>
    </reaction>
    <physiologicalReaction direction="left-to-right" evidence="10">
        <dbReference type="Rhea" id="RHEA:67029"/>
    </physiologicalReaction>
</comment>
<evidence type="ECO:0000313" key="16">
    <source>
        <dbReference type="Proteomes" id="UP000076858"/>
    </source>
</evidence>
<dbReference type="PANTHER" id="PTHR24221">
    <property type="entry name" value="ATP-BINDING CASSETTE SUB-FAMILY B"/>
    <property type="match status" value="1"/>
</dbReference>
<dbReference type="InterPro" id="IPR027417">
    <property type="entry name" value="P-loop_NTPase"/>
</dbReference>
<reference evidence="15 16" key="3">
    <citation type="submission" date="2016-03" db="EMBL/GenBank/DDBJ databases">
        <title>EvidentialGene: Evidence-directed Construction of Genes on Genomes.</title>
        <authorList>
            <person name="Gilbert D.G."/>
            <person name="Choi J.-H."/>
            <person name="Mockaitis K."/>
            <person name="Colbourne J."/>
            <person name="Pfrender M."/>
        </authorList>
    </citation>
    <scope>NUCLEOTIDE SEQUENCE [LARGE SCALE GENOMIC DNA]</scope>
    <source>
        <strain evidence="15 16">Xinb3</strain>
        <tissue evidence="15">Complete organism</tissue>
    </source>
</reference>
<evidence type="ECO:0000259" key="13">
    <source>
        <dbReference type="PROSITE" id="PS50929"/>
    </source>
</evidence>
<organism evidence="14">
    <name type="scientific">Daphnia magna</name>
    <dbReference type="NCBI Taxonomy" id="35525"/>
    <lineage>
        <taxon>Eukaryota</taxon>
        <taxon>Metazoa</taxon>
        <taxon>Ecdysozoa</taxon>
        <taxon>Arthropoda</taxon>
        <taxon>Crustacea</taxon>
        <taxon>Branchiopoda</taxon>
        <taxon>Diplostraca</taxon>
        <taxon>Cladocera</taxon>
        <taxon>Anomopoda</taxon>
        <taxon>Daphniidae</taxon>
        <taxon>Daphnia</taxon>
    </lineage>
</organism>
<feature type="transmembrane region" description="Helical" evidence="11">
    <location>
        <begin position="126"/>
        <end position="147"/>
    </location>
</feature>
<reference evidence="14" key="2">
    <citation type="submission" date="2015-10" db="EMBL/GenBank/DDBJ databases">
        <authorList>
            <person name="Gilbert D.G."/>
        </authorList>
    </citation>
    <scope>NUCLEOTIDE SEQUENCE</scope>
</reference>
<evidence type="ECO:0000256" key="5">
    <source>
        <dbReference type="ARBA" id="ARBA00022840"/>
    </source>
</evidence>
<feature type="domain" description="ABC transmembrane type-1" evidence="13">
    <location>
        <begin position="127"/>
        <end position="422"/>
    </location>
</feature>
<dbReference type="STRING" id="35525.A0A0N7ZVR4"/>
<evidence type="ECO:0000256" key="3">
    <source>
        <dbReference type="ARBA" id="ARBA00022692"/>
    </source>
</evidence>
<dbReference type="SUPFAM" id="SSF90123">
    <property type="entry name" value="ABC transporter transmembrane region"/>
    <property type="match status" value="1"/>
</dbReference>
<dbReference type="Gene3D" id="1.20.1560.10">
    <property type="entry name" value="ABC transporter type 1, transmembrane domain"/>
    <property type="match status" value="1"/>
</dbReference>
<evidence type="ECO:0000256" key="1">
    <source>
        <dbReference type="ARBA" id="ARBA00004448"/>
    </source>
</evidence>
<dbReference type="OrthoDB" id="6500128at2759"/>
<evidence type="ECO:0000256" key="10">
    <source>
        <dbReference type="ARBA" id="ARBA00048046"/>
    </source>
</evidence>
<evidence type="ECO:0000256" key="2">
    <source>
        <dbReference type="ARBA" id="ARBA00022448"/>
    </source>
</evidence>
<evidence type="ECO:0000256" key="11">
    <source>
        <dbReference type="SAM" id="Phobius"/>
    </source>
</evidence>
<sequence length="700" mass="77758">MASTLPLSIFRRRILQNTSLQTYCVTKNILPAFQCLKISRANRYHRGTVCNNVKQKYLPYLHDSKLLNPSLTPNWKTGIQLQSHGSSSHSHEFIGNNVGPVSGPQLVKYLFRYIWPKDNWEIKRRVVFASGLLVSAKLLNVGVPFLFKHAVDLLNTHLDSPLHMGDPQATITTAVFTVLAAYGIARIGASGMNELRNAVFAKVSQHSVRQIAKNVFIHLHNLDLNFHLNRQTGALSKAIDRGSRGINFLLAALLFNVVPTIFEVSLVSTILGMRCGWEFATITLSCIGLYTGYTLAVTQWRTRFRIAMNQAENEAGNKAIDSLINYETVKYFNNEKFEAEEYDKSLKKYETASLKTNSSLALLNFGQQTIFSVALTAVMLLSAKQIVNGQMTVGDLVMVNGLLFQLSLPLNFLGSVYREVRQAVIDMQVLFALQNVKSSIPVTTALPPLKLETFKEATIEFQDVHFHYGGNKEIFSGLNFTVPAGKTVALVGGSGSGKSTLIRLLYRLFDPQQGKILIGGQDISAVNVDSLRQSIAIVPQEPVLFNNSIYYNLHYGNFEKNEKEVHQAAKMAGIHDSIMSWPMQYNTSVGERGLKLSGGEKQRVAIARAILKTSPILIFDEATSSLDSVTESNIMEALKRATTNRTSICIAHRLTTVIDADEIFVLQGGRIVERGTHPELLATANSVYAKLWNTQFRTHG</sequence>
<dbReference type="EMBL" id="LRGB01000446">
    <property type="protein sequence ID" value="KZS19108.1"/>
    <property type="molecule type" value="Genomic_DNA"/>
</dbReference>
<dbReference type="GO" id="GO:0005743">
    <property type="term" value="C:mitochondrial inner membrane"/>
    <property type="evidence" value="ECO:0007669"/>
    <property type="project" value="UniProtKB-SubCell"/>
</dbReference>
<dbReference type="EMBL" id="GDIP01207825">
    <property type="protein sequence ID" value="JAJ15577.1"/>
    <property type="molecule type" value="Transcribed_RNA"/>
</dbReference>
<comment type="subcellular location">
    <subcellularLocation>
        <location evidence="1">Mitochondrion inner membrane</location>
        <topology evidence="1">Multi-pass membrane protein</topology>
    </subcellularLocation>
</comment>
<proteinExistence type="predicted"/>
<dbReference type="GO" id="GO:0016887">
    <property type="term" value="F:ATP hydrolysis activity"/>
    <property type="evidence" value="ECO:0007669"/>
    <property type="project" value="InterPro"/>
</dbReference>
<keyword evidence="3 11" id="KW-0812">Transmembrane</keyword>
<evidence type="ECO:0000256" key="4">
    <source>
        <dbReference type="ARBA" id="ARBA00022741"/>
    </source>
</evidence>
<dbReference type="InterPro" id="IPR003593">
    <property type="entry name" value="AAA+_ATPase"/>
</dbReference>
<dbReference type="SMART" id="SM00382">
    <property type="entry name" value="AAA"/>
    <property type="match status" value="1"/>
</dbReference>
<feature type="transmembrane region" description="Helical" evidence="11">
    <location>
        <begin position="167"/>
        <end position="185"/>
    </location>
</feature>
<dbReference type="InterPro" id="IPR017871">
    <property type="entry name" value="ABC_transporter-like_CS"/>
</dbReference>
<dbReference type="FunFam" id="1.20.1560.10:FF:000004">
    <property type="entry name" value="ATP-binding cassette sub-family B member 7"/>
    <property type="match status" value="1"/>
</dbReference>
<keyword evidence="2" id="KW-0813">Transport</keyword>
<reference evidence="14" key="1">
    <citation type="submission" date="2015-10" db="EMBL/GenBank/DDBJ databases">
        <title>Daphnia magna gene sets from two clonal populations assembled and annotated with EvidentialGene.</title>
        <authorList>
            <person name="Gilbert D."/>
            <person name="Podicheti R."/>
            <person name="Orsini L."/>
            <person name="Colbourne J."/>
            <person name="Pfrender M."/>
        </authorList>
    </citation>
    <scope>NUCLEOTIDE SEQUENCE</scope>
</reference>
<dbReference type="InterPro" id="IPR003439">
    <property type="entry name" value="ABC_transporter-like_ATP-bd"/>
</dbReference>
<evidence type="ECO:0000256" key="7">
    <source>
        <dbReference type="ARBA" id="ARBA00023136"/>
    </source>
</evidence>
<dbReference type="PROSITE" id="PS50893">
    <property type="entry name" value="ABC_TRANSPORTER_2"/>
    <property type="match status" value="1"/>
</dbReference>
<dbReference type="InterPro" id="IPR036640">
    <property type="entry name" value="ABC1_TM_sf"/>
</dbReference>
<feature type="transmembrane region" description="Helical" evidence="11">
    <location>
        <begin position="279"/>
        <end position="298"/>
    </location>
</feature>
<dbReference type="GO" id="GO:0140359">
    <property type="term" value="F:ABC-type transporter activity"/>
    <property type="evidence" value="ECO:0007669"/>
    <property type="project" value="InterPro"/>
</dbReference>
<evidence type="ECO:0000256" key="9">
    <source>
        <dbReference type="ARBA" id="ARBA00042945"/>
    </source>
</evidence>
<dbReference type="PANTHER" id="PTHR24221:SF402">
    <property type="entry name" value="IRON-SULFUR CLUSTERS TRANSPORTER ABCB7, MITOCHONDRIAL"/>
    <property type="match status" value="1"/>
</dbReference>
<feature type="transmembrane region" description="Helical" evidence="11">
    <location>
        <begin position="246"/>
        <end position="273"/>
    </location>
</feature>
<dbReference type="Pfam" id="PF00664">
    <property type="entry name" value="ABC_membrane"/>
    <property type="match status" value="1"/>
</dbReference>